<keyword evidence="8" id="KW-0544">Nucleosome core</keyword>
<evidence type="ECO:0000256" key="1">
    <source>
        <dbReference type="ARBA" id="ARBA00004141"/>
    </source>
</evidence>
<dbReference type="GO" id="GO:0030527">
    <property type="term" value="F:structural constituent of chromatin"/>
    <property type="evidence" value="ECO:0007669"/>
    <property type="project" value="InterPro"/>
</dbReference>
<feature type="transmembrane region" description="Helical" evidence="10">
    <location>
        <begin position="314"/>
        <end position="333"/>
    </location>
</feature>
<organism evidence="13 14">
    <name type="scientific">Steinernema glaseri</name>
    <dbReference type="NCBI Taxonomy" id="37863"/>
    <lineage>
        <taxon>Eukaryota</taxon>
        <taxon>Metazoa</taxon>
        <taxon>Ecdysozoa</taxon>
        <taxon>Nematoda</taxon>
        <taxon>Chromadorea</taxon>
        <taxon>Rhabditida</taxon>
        <taxon>Tylenchina</taxon>
        <taxon>Panagrolaimomorpha</taxon>
        <taxon>Strongyloidoidea</taxon>
        <taxon>Steinernematidae</taxon>
        <taxon>Steinernema</taxon>
    </lineage>
</organism>
<dbReference type="PANTHER" id="PTHR21229">
    <property type="entry name" value="LUNG SEVEN TRANSMEMBRANE RECEPTOR"/>
    <property type="match status" value="1"/>
</dbReference>
<evidence type="ECO:0000256" key="7">
    <source>
        <dbReference type="ARBA" id="ARBA00023136"/>
    </source>
</evidence>
<proteinExistence type="predicted"/>
<evidence type="ECO:0000313" key="14">
    <source>
        <dbReference type="WBParaSite" id="L893_g1477.t1"/>
    </source>
</evidence>
<evidence type="ECO:0000256" key="3">
    <source>
        <dbReference type="ARBA" id="ARBA00022454"/>
    </source>
</evidence>
<evidence type="ECO:0000313" key="13">
    <source>
        <dbReference type="Proteomes" id="UP000095287"/>
    </source>
</evidence>
<feature type="transmembrane region" description="Helical" evidence="10">
    <location>
        <begin position="383"/>
        <end position="406"/>
    </location>
</feature>
<dbReference type="GO" id="GO:0005829">
    <property type="term" value="C:cytosol"/>
    <property type="evidence" value="ECO:0007669"/>
    <property type="project" value="GOC"/>
</dbReference>
<sequence>MHDSIVLKKGTNEFLGFPQAALNGTEVEIKLECEGQVAAEFTVQYVIRSSPCDKEFFDIHRRDSVRELLNFYFDEAEKSPAGFHYNQIIHYKSKPQKVNCKESHGVHWLSSENPRVPMAVVNVTEQQARKKREAYPGRNGNTIDGGAKDTLSSWHPVQSLPMDGIYFLVLKFSDVNLPESTSTYNMNIDVQWRGPSGFLSAMDYPLLRFYSFMCFFYILLAVIWLVVCLKHWKDLLRIQYWIGAVIMIGMVEKALFLEEYSNMNDTGKSVDGLIEAAELFSCFKRTMSRVLIIIVSIGFGVVKPRLGSTMNQIAGVGFVYFFLCSIEGLSRVSRRHAEGAKQKQIAALPLVIVEVVIFYWIFTSLTSTMRTLRMRRNVVKLNLYRHFTNVMGFAMIASLIFMVWSLYAHTFQRCSADWKEMWVDTAFWHVLFCTILVVIMFLWRPSVNNVRYAFTPLLDDSEDENDDELFSSQAPMFDLVKQRSVVADGEDIEMKAATMKTHDEALEDDLKWIDNNIAMSFADHILADDEEEKERVEMTNQNTTSGTMHFDVDELKQRLEDGSGKRVRNNVATFFAGVVEHMATEVVRSAILAAIEGGHQEVSPRDVFLGIKLDEDLNRVFGNGLISGGGVLPNIEQALLMKPPRNASPLRVTHGDDSTKIEGDELTEEGEVTEEDEPAEEDESSEEA</sequence>
<dbReference type="Pfam" id="PF06814">
    <property type="entry name" value="GOST_TM"/>
    <property type="match status" value="1"/>
</dbReference>
<keyword evidence="4 10" id="KW-0812">Transmembrane</keyword>
<dbReference type="AlphaFoldDB" id="A0A1I7YBS3"/>
<dbReference type="GO" id="GO:0042147">
    <property type="term" value="P:retrograde transport, endosome to Golgi"/>
    <property type="evidence" value="ECO:0007669"/>
    <property type="project" value="TreeGrafter"/>
</dbReference>
<name>A0A1I7YBS3_9BILA</name>
<dbReference type="GO" id="GO:0046982">
    <property type="term" value="F:protein heterodimerization activity"/>
    <property type="evidence" value="ECO:0007669"/>
    <property type="project" value="InterPro"/>
</dbReference>
<feature type="transmembrane region" description="Helical" evidence="10">
    <location>
        <begin position="345"/>
        <end position="362"/>
    </location>
</feature>
<feature type="compositionally biased region" description="Acidic residues" evidence="9">
    <location>
        <begin position="664"/>
        <end position="688"/>
    </location>
</feature>
<evidence type="ECO:0000256" key="4">
    <source>
        <dbReference type="ARBA" id="ARBA00022692"/>
    </source>
</evidence>
<evidence type="ECO:0000256" key="5">
    <source>
        <dbReference type="ARBA" id="ARBA00022729"/>
    </source>
</evidence>
<dbReference type="Pfam" id="PF16211">
    <property type="entry name" value="Histone_H2A_C"/>
    <property type="match status" value="1"/>
</dbReference>
<evidence type="ECO:0000256" key="2">
    <source>
        <dbReference type="ARBA" id="ARBA00004286"/>
    </source>
</evidence>
<feature type="transmembrane region" description="Helical" evidence="10">
    <location>
        <begin position="286"/>
        <end position="302"/>
    </location>
</feature>
<keyword evidence="13" id="KW-1185">Reference proteome</keyword>
<feature type="transmembrane region" description="Helical" evidence="10">
    <location>
        <begin position="240"/>
        <end position="257"/>
    </location>
</feature>
<keyword evidence="5" id="KW-0732">Signal</keyword>
<keyword evidence="6 10" id="KW-1133">Transmembrane helix</keyword>
<dbReference type="InterPro" id="IPR009637">
    <property type="entry name" value="GPR107/GPR108-like"/>
</dbReference>
<dbReference type="InterPro" id="IPR009072">
    <property type="entry name" value="Histone-fold"/>
</dbReference>
<evidence type="ECO:0000256" key="8">
    <source>
        <dbReference type="ARBA" id="ARBA00023269"/>
    </source>
</evidence>
<dbReference type="GO" id="GO:0000786">
    <property type="term" value="C:nucleosome"/>
    <property type="evidence" value="ECO:0007669"/>
    <property type="project" value="UniProtKB-KW"/>
</dbReference>
<keyword evidence="8" id="KW-0238">DNA-binding</keyword>
<keyword evidence="7 10" id="KW-0472">Membrane</keyword>
<dbReference type="InterPro" id="IPR032454">
    <property type="entry name" value="Histone_H2A_C"/>
</dbReference>
<evidence type="ECO:0000259" key="11">
    <source>
        <dbReference type="Pfam" id="PF06814"/>
    </source>
</evidence>
<dbReference type="InterPro" id="IPR053937">
    <property type="entry name" value="GOST_TM"/>
</dbReference>
<feature type="domain" description="GOST seven transmembrane" evidence="11">
    <location>
        <begin position="205"/>
        <end position="449"/>
    </location>
</feature>
<feature type="transmembrane region" description="Helical" evidence="10">
    <location>
        <begin position="426"/>
        <end position="443"/>
    </location>
</feature>
<evidence type="ECO:0000256" key="6">
    <source>
        <dbReference type="ARBA" id="ARBA00022989"/>
    </source>
</evidence>
<dbReference type="PRINTS" id="PR00620">
    <property type="entry name" value="HISTONEH2A"/>
</dbReference>
<dbReference type="GO" id="GO:0016020">
    <property type="term" value="C:membrane"/>
    <property type="evidence" value="ECO:0007669"/>
    <property type="project" value="UniProtKB-SubCell"/>
</dbReference>
<feature type="compositionally biased region" description="Basic and acidic residues" evidence="9">
    <location>
        <begin position="653"/>
        <end position="663"/>
    </location>
</feature>
<dbReference type="Gene3D" id="1.10.20.10">
    <property type="entry name" value="Histone, subunit A"/>
    <property type="match status" value="1"/>
</dbReference>
<feature type="domain" description="Histone H2A C-terminal" evidence="12">
    <location>
        <begin position="615"/>
        <end position="642"/>
    </location>
</feature>
<dbReference type="SMART" id="SM00414">
    <property type="entry name" value="H2A"/>
    <property type="match status" value="1"/>
</dbReference>
<comment type="subcellular location">
    <subcellularLocation>
        <location evidence="2">Chromosome</location>
    </subcellularLocation>
    <subcellularLocation>
        <location evidence="1">Membrane</location>
        <topology evidence="1">Multi-pass membrane protein</topology>
    </subcellularLocation>
</comment>
<dbReference type="GO" id="GO:0003677">
    <property type="term" value="F:DNA binding"/>
    <property type="evidence" value="ECO:0007669"/>
    <property type="project" value="InterPro"/>
</dbReference>
<evidence type="ECO:0000256" key="9">
    <source>
        <dbReference type="SAM" id="MobiDB-lite"/>
    </source>
</evidence>
<feature type="transmembrane region" description="Helical" evidence="10">
    <location>
        <begin position="209"/>
        <end position="228"/>
    </location>
</feature>
<evidence type="ECO:0000256" key="10">
    <source>
        <dbReference type="SAM" id="Phobius"/>
    </source>
</evidence>
<dbReference type="WBParaSite" id="L893_g1477.t1">
    <property type="protein sequence ID" value="L893_g1477.t1"/>
    <property type="gene ID" value="L893_g1477"/>
</dbReference>
<accession>A0A1I7YBS3</accession>
<dbReference type="InterPro" id="IPR002119">
    <property type="entry name" value="Histone_H2A"/>
</dbReference>
<dbReference type="PANTHER" id="PTHR21229:SF1">
    <property type="entry name" value="GH17801P"/>
    <property type="match status" value="1"/>
</dbReference>
<evidence type="ECO:0000259" key="12">
    <source>
        <dbReference type="Pfam" id="PF16211"/>
    </source>
</evidence>
<feature type="region of interest" description="Disordered" evidence="9">
    <location>
        <begin position="646"/>
        <end position="688"/>
    </location>
</feature>
<dbReference type="Proteomes" id="UP000095287">
    <property type="component" value="Unplaced"/>
</dbReference>
<dbReference type="GO" id="GO:0005794">
    <property type="term" value="C:Golgi apparatus"/>
    <property type="evidence" value="ECO:0007669"/>
    <property type="project" value="TreeGrafter"/>
</dbReference>
<protein>
    <submittedName>
        <fullName evidence="14">Histone_H2A_C domain-containing protein</fullName>
    </submittedName>
</protein>
<dbReference type="SUPFAM" id="SSF47113">
    <property type="entry name" value="Histone-fold"/>
    <property type="match status" value="1"/>
</dbReference>
<keyword evidence="3" id="KW-0158">Chromosome</keyword>
<reference evidence="14" key="1">
    <citation type="submission" date="2016-11" db="UniProtKB">
        <authorList>
            <consortium name="WormBaseParasite"/>
        </authorList>
    </citation>
    <scope>IDENTIFICATION</scope>
</reference>